<keyword evidence="2 3" id="KW-0694">RNA-binding</keyword>
<keyword evidence="6" id="KW-1185">Reference proteome</keyword>
<dbReference type="EMBL" id="AP015037">
    <property type="protein sequence ID" value="BAT84983.1"/>
    <property type="molecule type" value="Genomic_DNA"/>
</dbReference>
<dbReference type="SUPFAM" id="SSF54768">
    <property type="entry name" value="dsRNA-binding domain-like"/>
    <property type="match status" value="1"/>
</dbReference>
<dbReference type="InterPro" id="IPR014720">
    <property type="entry name" value="dsRBD_dom"/>
</dbReference>
<dbReference type="SMART" id="SM00358">
    <property type="entry name" value="DSRM"/>
    <property type="match status" value="1"/>
</dbReference>
<dbReference type="GO" id="GO:0003723">
    <property type="term" value="F:RNA binding"/>
    <property type="evidence" value="ECO:0007669"/>
    <property type="project" value="UniProtKB-UniRule"/>
</dbReference>
<evidence type="ECO:0000313" key="6">
    <source>
        <dbReference type="Proteomes" id="UP000291084"/>
    </source>
</evidence>
<dbReference type="Proteomes" id="UP000291084">
    <property type="component" value="Chromosome 4"/>
</dbReference>
<dbReference type="PANTHER" id="PTHR46031:SF26">
    <property type="entry name" value="DOUBLE-STRANDED RNA-BINDING PROTEIN 2"/>
    <property type="match status" value="1"/>
</dbReference>
<accession>A0A0S3RWM9</accession>
<keyword evidence="1" id="KW-0677">Repeat</keyword>
<evidence type="ECO:0000256" key="1">
    <source>
        <dbReference type="ARBA" id="ARBA00022737"/>
    </source>
</evidence>
<organism evidence="5 6">
    <name type="scientific">Vigna angularis var. angularis</name>
    <dbReference type="NCBI Taxonomy" id="157739"/>
    <lineage>
        <taxon>Eukaryota</taxon>
        <taxon>Viridiplantae</taxon>
        <taxon>Streptophyta</taxon>
        <taxon>Embryophyta</taxon>
        <taxon>Tracheophyta</taxon>
        <taxon>Spermatophyta</taxon>
        <taxon>Magnoliopsida</taxon>
        <taxon>eudicotyledons</taxon>
        <taxon>Gunneridae</taxon>
        <taxon>Pentapetalae</taxon>
        <taxon>rosids</taxon>
        <taxon>fabids</taxon>
        <taxon>Fabales</taxon>
        <taxon>Fabaceae</taxon>
        <taxon>Papilionoideae</taxon>
        <taxon>50 kb inversion clade</taxon>
        <taxon>NPAAA clade</taxon>
        <taxon>indigoferoid/millettioid clade</taxon>
        <taxon>Phaseoleae</taxon>
        <taxon>Vigna</taxon>
    </lineage>
</organism>
<feature type="domain" description="DRBM" evidence="4">
    <location>
        <begin position="1"/>
        <end position="88"/>
    </location>
</feature>
<sequence length="168" mass="18959">MTQLTAPVHVPSHYARPVKYKNLLQLFTSRFSNDLLVYQSFNEGEPHISKFWSTVRVAGISYSSEPKFPQKRAAEQEVARLALKTILEKTIIEGTSIVNEASEMLSTPNSKDIFVTRDPKDAVVPYFVADKSEDKVAHTESSKIHSTCQKQESCIQATCLCNQFCTFH</sequence>
<evidence type="ECO:0000313" key="5">
    <source>
        <dbReference type="EMBL" id="BAT84983.1"/>
    </source>
</evidence>
<evidence type="ECO:0000259" key="4">
    <source>
        <dbReference type="PROSITE" id="PS50137"/>
    </source>
</evidence>
<reference evidence="5 6" key="1">
    <citation type="journal article" date="2015" name="Sci. Rep.">
        <title>The power of single molecule real-time sequencing technology in the de novo assembly of a eukaryotic genome.</title>
        <authorList>
            <person name="Sakai H."/>
            <person name="Naito K."/>
            <person name="Ogiso-Tanaka E."/>
            <person name="Takahashi Y."/>
            <person name="Iseki K."/>
            <person name="Muto C."/>
            <person name="Satou K."/>
            <person name="Teruya K."/>
            <person name="Shiroma A."/>
            <person name="Shimoji M."/>
            <person name="Hirano T."/>
            <person name="Itoh T."/>
            <person name="Kaga A."/>
            <person name="Tomooka N."/>
        </authorList>
    </citation>
    <scope>NUCLEOTIDE SEQUENCE [LARGE SCALE GENOMIC DNA]</scope>
    <source>
        <strain evidence="6">cv. Shumari</strain>
    </source>
</reference>
<dbReference type="AlphaFoldDB" id="A0A0S3RWM9"/>
<protein>
    <recommendedName>
        <fullName evidence="4">DRBM domain-containing protein</fullName>
    </recommendedName>
</protein>
<dbReference type="PANTHER" id="PTHR46031">
    <property type="match status" value="1"/>
</dbReference>
<evidence type="ECO:0000256" key="3">
    <source>
        <dbReference type="PROSITE-ProRule" id="PRU00266"/>
    </source>
</evidence>
<name>A0A0S3RWM9_PHAAN</name>
<dbReference type="PROSITE" id="PS50137">
    <property type="entry name" value="DS_RBD"/>
    <property type="match status" value="1"/>
</dbReference>
<evidence type="ECO:0000256" key="2">
    <source>
        <dbReference type="ARBA" id="ARBA00022884"/>
    </source>
</evidence>
<proteinExistence type="predicted"/>
<dbReference type="Gene3D" id="3.30.160.20">
    <property type="match status" value="1"/>
</dbReference>
<gene>
    <name evidence="5" type="primary">Vigan.04G247000</name>
    <name evidence="5" type="ORF">VIGAN_04247000</name>
</gene>